<dbReference type="RefSeq" id="XP_067818125.1">
    <property type="nucleotide sequence ID" value="XM_067961656.1"/>
</dbReference>
<reference evidence="1 2" key="1">
    <citation type="journal article" date="2021" name="Genome Biol.">
        <title>AFLAP: assembly-free linkage analysis pipeline using k-mers from genome sequencing data.</title>
        <authorList>
            <person name="Fletcher K."/>
            <person name="Zhang L."/>
            <person name="Gil J."/>
            <person name="Han R."/>
            <person name="Cavanaugh K."/>
            <person name="Michelmore R."/>
        </authorList>
    </citation>
    <scope>NUCLEOTIDE SEQUENCE [LARGE SCALE GENOMIC DNA]</scope>
    <source>
        <strain evidence="1 2">SF5</strain>
    </source>
</reference>
<dbReference type="KEGG" id="blac:94347327"/>
<evidence type="ECO:0000313" key="2">
    <source>
        <dbReference type="Proteomes" id="UP000294530"/>
    </source>
</evidence>
<sequence length="277" mass="31060">MLKQEANGINWTVDDSHPVPLAFEPDVAVIRSSQRALGLVVEAHHQSTAFPVWQGEGGARHGSGRSTPEITNLRRQGRLALCGPLSNPEAAVGSSKCNHGVSSVGLLPFDTPTAQLYSSRAGNLTTVAGGCPSVAVTRRYWSTFCGHGCWQAVLTLWFKFDVRLDDVIQYAGYCMARTPPPLSRTLFQRLQQAFGNTVAEYIVQWKRIWWILCSVCISTLWIQRNRVVHERQQLHFWVVSKSFSLTDFGNYERYRRESAERYRQGCKASGYGSVLSY</sequence>
<comment type="caution">
    <text evidence="1">The sequence shown here is derived from an EMBL/GenBank/DDBJ whole genome shotgun (WGS) entry which is preliminary data.</text>
</comment>
<organism evidence="1 2">
    <name type="scientific">Bremia lactucae</name>
    <name type="common">Lettuce downy mildew</name>
    <dbReference type="NCBI Taxonomy" id="4779"/>
    <lineage>
        <taxon>Eukaryota</taxon>
        <taxon>Sar</taxon>
        <taxon>Stramenopiles</taxon>
        <taxon>Oomycota</taxon>
        <taxon>Peronosporomycetes</taxon>
        <taxon>Peronosporales</taxon>
        <taxon>Peronosporaceae</taxon>
        <taxon>Bremia</taxon>
    </lineage>
</organism>
<dbReference type="Proteomes" id="UP000294530">
    <property type="component" value="Unassembled WGS sequence"/>
</dbReference>
<name>A0A976IEB8_BRELC</name>
<gene>
    <name evidence="1" type="ORF">CCR75_003562</name>
</gene>
<dbReference type="GeneID" id="94347327"/>
<accession>A0A976IEB8</accession>
<keyword evidence="2" id="KW-1185">Reference proteome</keyword>
<dbReference type="AlphaFoldDB" id="A0A976IEB8"/>
<evidence type="ECO:0000313" key="1">
    <source>
        <dbReference type="EMBL" id="TDH68626.1"/>
    </source>
</evidence>
<proteinExistence type="predicted"/>
<dbReference type="EMBL" id="SHOA02000089">
    <property type="protein sequence ID" value="TDH68626.1"/>
    <property type="molecule type" value="Genomic_DNA"/>
</dbReference>
<protein>
    <submittedName>
        <fullName evidence="1">Uncharacterized protein</fullName>
    </submittedName>
</protein>